<dbReference type="Gene3D" id="3.40.50.720">
    <property type="entry name" value="NAD(P)-binding Rossmann-like Domain"/>
    <property type="match status" value="1"/>
</dbReference>
<dbReference type="CDD" id="cd05233">
    <property type="entry name" value="SDR_c"/>
    <property type="match status" value="1"/>
</dbReference>
<sequence>MKNIVITGSTRGIGFSMATEFLRAGCNVTLSSRGEAIAASIRKELSPFEGKYIYVPCDVREKENLQKLWDTSVVQWGEIDIWINNAGQNTTRMFSWETDGTCTENIIKTNLIGMIYGSQIAATGMLKQGHGAIYSMEGLGSNNMVQPKTILYGTTKHALTYFMRGLAKELEGTNVIAGRLSPGMVLTDFITKTPDGKRSELFSDEKFRKTFNILADTPETVAKYFVPRILKNLKNDAQIAWLTNRKAAWRFMTAGFRKDRLI</sequence>
<dbReference type="PANTHER" id="PTHR24314:SF21">
    <property type="entry name" value="CHLOROPHYLL(IDE) B REDUCTASE NYC1, CHLOROPLASTIC-RELATED"/>
    <property type="match status" value="1"/>
</dbReference>
<dbReference type="SUPFAM" id="SSF51735">
    <property type="entry name" value="NAD(P)-binding Rossmann-fold domains"/>
    <property type="match status" value="1"/>
</dbReference>
<evidence type="ECO:0000313" key="2">
    <source>
        <dbReference type="EMBL" id="NLD32481.1"/>
    </source>
</evidence>
<dbReference type="InterPro" id="IPR002347">
    <property type="entry name" value="SDR_fam"/>
</dbReference>
<accession>A0A847D587</accession>
<dbReference type="InterPro" id="IPR020904">
    <property type="entry name" value="Sc_DH/Rdtase_CS"/>
</dbReference>
<comment type="similarity">
    <text evidence="1">Belongs to the short-chain dehydrogenases/reductases (SDR) family.</text>
</comment>
<comment type="caution">
    <text evidence="2">The sequence shown here is derived from an EMBL/GenBank/DDBJ whole genome shotgun (WGS) entry which is preliminary data.</text>
</comment>
<dbReference type="EMBL" id="JAAZCD010000217">
    <property type="protein sequence ID" value="NLD32481.1"/>
    <property type="molecule type" value="Genomic_DNA"/>
</dbReference>
<dbReference type="AlphaFoldDB" id="A0A847D587"/>
<dbReference type="PROSITE" id="PS00061">
    <property type="entry name" value="ADH_SHORT"/>
    <property type="match status" value="1"/>
</dbReference>
<protein>
    <submittedName>
        <fullName evidence="2">SDR family oxidoreductase</fullName>
    </submittedName>
</protein>
<dbReference type="InterPro" id="IPR052625">
    <property type="entry name" value="Chl_b_Red"/>
</dbReference>
<dbReference type="GO" id="GO:0034256">
    <property type="term" value="F:chlorophyll(ide) b reductase activity"/>
    <property type="evidence" value="ECO:0007669"/>
    <property type="project" value="TreeGrafter"/>
</dbReference>
<gene>
    <name evidence="2" type="ORF">GX662_09570</name>
</gene>
<dbReference type="Pfam" id="PF00106">
    <property type="entry name" value="adh_short"/>
    <property type="match status" value="1"/>
</dbReference>
<dbReference type="RefSeq" id="WP_276647151.1">
    <property type="nucleotide sequence ID" value="NZ_JAAZCD010000217.1"/>
</dbReference>
<name>A0A847D587_9LACT</name>
<dbReference type="GO" id="GO:0015996">
    <property type="term" value="P:chlorophyll catabolic process"/>
    <property type="evidence" value="ECO:0007669"/>
    <property type="project" value="TreeGrafter"/>
</dbReference>
<evidence type="ECO:0000256" key="1">
    <source>
        <dbReference type="ARBA" id="ARBA00006484"/>
    </source>
</evidence>
<dbReference type="PANTHER" id="PTHR24314">
    <property type="entry name" value="NON-SPECIFIC LIPID TRANSFER PROTEIN-RELATED"/>
    <property type="match status" value="1"/>
</dbReference>
<dbReference type="PRINTS" id="PR00081">
    <property type="entry name" value="GDHRDH"/>
</dbReference>
<dbReference type="Proteomes" id="UP000589373">
    <property type="component" value="Unassembled WGS sequence"/>
</dbReference>
<proteinExistence type="inferred from homology"/>
<evidence type="ECO:0000313" key="3">
    <source>
        <dbReference type="Proteomes" id="UP000589373"/>
    </source>
</evidence>
<organism evidence="2 3">
    <name type="scientific">Trichococcus flocculiformis</name>
    <dbReference type="NCBI Taxonomy" id="82803"/>
    <lineage>
        <taxon>Bacteria</taxon>
        <taxon>Bacillati</taxon>
        <taxon>Bacillota</taxon>
        <taxon>Bacilli</taxon>
        <taxon>Lactobacillales</taxon>
        <taxon>Carnobacteriaceae</taxon>
        <taxon>Trichococcus</taxon>
    </lineage>
</organism>
<dbReference type="InterPro" id="IPR036291">
    <property type="entry name" value="NAD(P)-bd_dom_sf"/>
</dbReference>
<dbReference type="GO" id="GO:0010304">
    <property type="term" value="P:PSII associated light-harvesting complex II catabolic process"/>
    <property type="evidence" value="ECO:0007669"/>
    <property type="project" value="TreeGrafter"/>
</dbReference>
<reference evidence="2 3" key="1">
    <citation type="journal article" date="2020" name="Biotechnol. Biofuels">
        <title>New insights from the biogas microbiome by comprehensive genome-resolved metagenomics of nearly 1600 species originating from multiple anaerobic digesters.</title>
        <authorList>
            <person name="Campanaro S."/>
            <person name="Treu L."/>
            <person name="Rodriguez-R L.M."/>
            <person name="Kovalovszki A."/>
            <person name="Ziels R.M."/>
            <person name="Maus I."/>
            <person name="Zhu X."/>
            <person name="Kougias P.G."/>
            <person name="Basile A."/>
            <person name="Luo G."/>
            <person name="Schluter A."/>
            <person name="Konstantinidis K.T."/>
            <person name="Angelidaki I."/>
        </authorList>
    </citation>
    <scope>NUCLEOTIDE SEQUENCE [LARGE SCALE GENOMIC DNA]</scope>
    <source>
        <strain evidence="2">AS07pgkLD_105</strain>
    </source>
</reference>